<dbReference type="AlphaFoldDB" id="A0A427B6V1"/>
<organism evidence="2 3">
    <name type="scientific">Ensete ventricosum</name>
    <name type="common">Abyssinian banana</name>
    <name type="synonym">Musa ensete</name>
    <dbReference type="NCBI Taxonomy" id="4639"/>
    <lineage>
        <taxon>Eukaryota</taxon>
        <taxon>Viridiplantae</taxon>
        <taxon>Streptophyta</taxon>
        <taxon>Embryophyta</taxon>
        <taxon>Tracheophyta</taxon>
        <taxon>Spermatophyta</taxon>
        <taxon>Magnoliopsida</taxon>
        <taxon>Liliopsida</taxon>
        <taxon>Zingiberales</taxon>
        <taxon>Musaceae</taxon>
        <taxon>Ensete</taxon>
    </lineage>
</organism>
<feature type="transmembrane region" description="Helical" evidence="1">
    <location>
        <begin position="32"/>
        <end position="59"/>
    </location>
</feature>
<accession>A0A427B6V1</accession>
<comment type="caution">
    <text evidence="2">The sequence shown here is derived from an EMBL/GenBank/DDBJ whole genome shotgun (WGS) entry which is preliminary data.</text>
</comment>
<evidence type="ECO:0000313" key="3">
    <source>
        <dbReference type="Proteomes" id="UP000287651"/>
    </source>
</evidence>
<gene>
    <name evidence="2" type="ORF">B296_00014939</name>
</gene>
<name>A0A427B6V1_ENSVE</name>
<keyword evidence="1" id="KW-0812">Transmembrane</keyword>
<protein>
    <submittedName>
        <fullName evidence="2">Uncharacterized protein</fullName>
    </submittedName>
</protein>
<dbReference type="EMBL" id="AMZH03000352">
    <property type="protein sequence ID" value="RRT84188.1"/>
    <property type="molecule type" value="Genomic_DNA"/>
</dbReference>
<evidence type="ECO:0000313" key="2">
    <source>
        <dbReference type="EMBL" id="RRT84188.1"/>
    </source>
</evidence>
<sequence>MAERALRSGSDEGEEAIAKAGRADARAVLVRVVYALHLCAAGASVPLLASAIGVVLSIWTVPCPSLPIDHMAVLDGMRRRKQRFMSHDVFFCRTTIKKLEAFNAM</sequence>
<proteinExistence type="predicted"/>
<dbReference type="Proteomes" id="UP000287651">
    <property type="component" value="Unassembled WGS sequence"/>
</dbReference>
<keyword evidence="1" id="KW-0472">Membrane</keyword>
<keyword evidence="1" id="KW-1133">Transmembrane helix</keyword>
<reference evidence="2 3" key="1">
    <citation type="journal article" date="2014" name="Agronomy (Basel)">
        <title>A Draft Genome Sequence for Ensete ventricosum, the Drought-Tolerant Tree Against Hunger.</title>
        <authorList>
            <person name="Harrison J."/>
            <person name="Moore K.A."/>
            <person name="Paszkiewicz K."/>
            <person name="Jones T."/>
            <person name="Grant M."/>
            <person name="Ambacheew D."/>
            <person name="Muzemil S."/>
            <person name="Studholme D.J."/>
        </authorList>
    </citation>
    <scope>NUCLEOTIDE SEQUENCE [LARGE SCALE GENOMIC DNA]</scope>
</reference>
<evidence type="ECO:0000256" key="1">
    <source>
        <dbReference type="SAM" id="Phobius"/>
    </source>
</evidence>